<organism evidence="16 17">
    <name type="scientific">Candidatus Magasanikbacteria bacterium CG1_02_32_51</name>
    <dbReference type="NCBI Taxonomy" id="1805238"/>
    <lineage>
        <taxon>Bacteria</taxon>
        <taxon>Candidatus Magasanikiibacteriota</taxon>
    </lineage>
</organism>
<keyword evidence="9" id="KW-0573">Peptidoglycan synthesis</keyword>
<name>A0A1J4U8E3_9BACT</name>
<evidence type="ECO:0000256" key="7">
    <source>
        <dbReference type="ARBA" id="ARBA00022801"/>
    </source>
</evidence>
<feature type="domain" description="Penicillin-binding protein dimerisation" evidence="15">
    <location>
        <begin position="234"/>
        <end position="304"/>
    </location>
</feature>
<dbReference type="InterPro" id="IPR005311">
    <property type="entry name" value="PBP_dimer"/>
</dbReference>
<dbReference type="Pfam" id="PF00905">
    <property type="entry name" value="Transpeptidase"/>
    <property type="match status" value="1"/>
</dbReference>
<comment type="caution">
    <text evidence="16">The sequence shown here is derived from an EMBL/GenBank/DDBJ whole genome shotgun (WGS) entry which is preliminary data.</text>
</comment>
<evidence type="ECO:0000256" key="9">
    <source>
        <dbReference type="ARBA" id="ARBA00022984"/>
    </source>
</evidence>
<dbReference type="Gene3D" id="3.90.1310.10">
    <property type="entry name" value="Penicillin-binding protein 2a (Domain 2)"/>
    <property type="match status" value="1"/>
</dbReference>
<dbReference type="InterPro" id="IPR017790">
    <property type="entry name" value="Penicillin-binding_protein_2"/>
</dbReference>
<dbReference type="InterPro" id="IPR050515">
    <property type="entry name" value="Beta-lactam/transpept"/>
</dbReference>
<accession>A0A1J4U8E3</accession>
<dbReference type="InterPro" id="IPR001460">
    <property type="entry name" value="PCN-bd_Tpept"/>
</dbReference>
<evidence type="ECO:0000256" key="12">
    <source>
        <dbReference type="ARBA" id="ARBA00023316"/>
    </source>
</evidence>
<dbReference type="PANTHER" id="PTHR30627">
    <property type="entry name" value="PEPTIDOGLYCAN D,D-TRANSPEPTIDASE"/>
    <property type="match status" value="1"/>
</dbReference>
<dbReference type="Proteomes" id="UP000181941">
    <property type="component" value="Unassembled WGS sequence"/>
</dbReference>
<feature type="transmembrane region" description="Helical" evidence="13">
    <location>
        <begin position="58"/>
        <end position="82"/>
    </location>
</feature>
<reference evidence="16 17" key="1">
    <citation type="journal article" date="2016" name="Environ. Microbiol.">
        <title>Genomic resolution of a cold subsurface aquifer community provides metabolic insights for novel microbes adapted to high CO concentrations.</title>
        <authorList>
            <person name="Probst A.J."/>
            <person name="Castelle C.J."/>
            <person name="Singh A."/>
            <person name="Brown C.T."/>
            <person name="Anantharaman K."/>
            <person name="Sharon I."/>
            <person name="Hug L.A."/>
            <person name="Burstein D."/>
            <person name="Emerson J.B."/>
            <person name="Thomas B.C."/>
            <person name="Banfield J.F."/>
        </authorList>
    </citation>
    <scope>NUCLEOTIDE SEQUENCE [LARGE SCALE GENOMIC DNA]</scope>
    <source>
        <strain evidence="16">CG1_02_32_51</strain>
    </source>
</reference>
<feature type="domain" description="Penicillin-binding protein dimerisation" evidence="15">
    <location>
        <begin position="100"/>
        <end position="206"/>
    </location>
</feature>
<dbReference type="GO" id="GO:0009002">
    <property type="term" value="F:serine-type D-Ala-D-Ala carboxypeptidase activity"/>
    <property type="evidence" value="ECO:0007669"/>
    <property type="project" value="InterPro"/>
</dbReference>
<evidence type="ECO:0000313" key="17">
    <source>
        <dbReference type="Proteomes" id="UP000181941"/>
    </source>
</evidence>
<dbReference type="GO" id="GO:0008800">
    <property type="term" value="F:beta-lactamase activity"/>
    <property type="evidence" value="ECO:0007669"/>
    <property type="project" value="UniProtKB-EC"/>
</dbReference>
<gene>
    <name evidence="16" type="ORF">AUJ23_01790</name>
</gene>
<keyword evidence="5" id="KW-0645">Protease</keyword>
<evidence type="ECO:0000256" key="5">
    <source>
        <dbReference type="ARBA" id="ARBA00022670"/>
    </source>
</evidence>
<keyword evidence="10 13" id="KW-1133">Transmembrane helix</keyword>
<dbReference type="GO" id="GO:0008658">
    <property type="term" value="F:penicillin binding"/>
    <property type="evidence" value="ECO:0007669"/>
    <property type="project" value="InterPro"/>
</dbReference>
<evidence type="ECO:0000256" key="1">
    <source>
        <dbReference type="ARBA" id="ARBA00004167"/>
    </source>
</evidence>
<evidence type="ECO:0000259" key="14">
    <source>
        <dbReference type="Pfam" id="PF00905"/>
    </source>
</evidence>
<keyword evidence="3" id="KW-1003">Cell membrane</keyword>
<keyword evidence="11 13" id="KW-0472">Membrane</keyword>
<evidence type="ECO:0000256" key="3">
    <source>
        <dbReference type="ARBA" id="ARBA00022475"/>
    </source>
</evidence>
<evidence type="ECO:0000256" key="11">
    <source>
        <dbReference type="ARBA" id="ARBA00023136"/>
    </source>
</evidence>
<dbReference type="EMBL" id="MNVC01000019">
    <property type="protein sequence ID" value="OIO19547.1"/>
    <property type="molecule type" value="Genomic_DNA"/>
</dbReference>
<evidence type="ECO:0000256" key="6">
    <source>
        <dbReference type="ARBA" id="ARBA00022692"/>
    </source>
</evidence>
<protein>
    <submittedName>
        <fullName evidence="16">Penicillin-binding protein 2</fullName>
    </submittedName>
</protein>
<evidence type="ECO:0000256" key="10">
    <source>
        <dbReference type="ARBA" id="ARBA00022989"/>
    </source>
</evidence>
<dbReference type="Pfam" id="PF03717">
    <property type="entry name" value="PBP_dimer"/>
    <property type="match status" value="2"/>
</dbReference>
<evidence type="ECO:0000259" key="15">
    <source>
        <dbReference type="Pfam" id="PF03717"/>
    </source>
</evidence>
<dbReference type="GO" id="GO:0046677">
    <property type="term" value="P:response to antibiotic"/>
    <property type="evidence" value="ECO:0007669"/>
    <property type="project" value="UniProtKB-KW"/>
</dbReference>
<proteinExistence type="predicted"/>
<evidence type="ECO:0000256" key="13">
    <source>
        <dbReference type="SAM" id="Phobius"/>
    </source>
</evidence>
<keyword evidence="6 13" id="KW-0812">Transmembrane</keyword>
<dbReference type="GO" id="GO:0071555">
    <property type="term" value="P:cell wall organization"/>
    <property type="evidence" value="ECO:0007669"/>
    <property type="project" value="TreeGrafter"/>
</dbReference>
<dbReference type="AlphaFoldDB" id="A0A1J4U8E3"/>
<dbReference type="InterPro" id="IPR012338">
    <property type="entry name" value="Beta-lactam/transpept-like"/>
</dbReference>
<keyword evidence="8" id="KW-0133">Cell shape</keyword>
<dbReference type="SUPFAM" id="SSF56519">
    <property type="entry name" value="Penicillin binding protein dimerisation domain"/>
    <property type="match status" value="1"/>
</dbReference>
<keyword evidence="12" id="KW-0961">Cell wall biogenesis/degradation</keyword>
<feature type="domain" description="Penicillin-binding protein transpeptidase" evidence="14">
    <location>
        <begin position="345"/>
        <end position="669"/>
    </location>
</feature>
<keyword evidence="7" id="KW-0378">Hydrolase</keyword>
<keyword evidence="4" id="KW-0997">Cell inner membrane</keyword>
<dbReference type="GO" id="GO:0009252">
    <property type="term" value="P:peptidoglycan biosynthetic process"/>
    <property type="evidence" value="ECO:0007669"/>
    <property type="project" value="InterPro"/>
</dbReference>
<dbReference type="Gene3D" id="3.40.710.10">
    <property type="entry name" value="DD-peptidase/beta-lactamase superfamily"/>
    <property type="match status" value="1"/>
</dbReference>
<comment type="subcellular location">
    <subcellularLocation>
        <location evidence="2">Cell membrane</location>
    </subcellularLocation>
    <subcellularLocation>
        <location evidence="1">Membrane</location>
        <topology evidence="1">Single-pass membrane protein</topology>
    </subcellularLocation>
</comment>
<dbReference type="STRING" id="1805238.AUJ23_01790"/>
<evidence type="ECO:0000313" key="16">
    <source>
        <dbReference type="EMBL" id="OIO19547.1"/>
    </source>
</evidence>
<evidence type="ECO:0000256" key="2">
    <source>
        <dbReference type="ARBA" id="ARBA00004236"/>
    </source>
</evidence>
<dbReference type="InterPro" id="IPR036138">
    <property type="entry name" value="PBP_dimer_sf"/>
</dbReference>
<sequence>MEIDPYLINPKQKINLKGKYKLSWTEDNLFTEKNSENEVNNSGSSYLGSSFSGSKKTFLFLLFVVFCFSIILGRGFFLQILLGDNYRVRAENNRQKIIPVPSERGFIFDRNNVQLTQNVPNFSLSVIPKNLPKNQEDLNKIIEKLISITDQDKKEISDIIEKYKDYQQDSIIITEDIPYESALKTQIANTDLPGISIQLGSKRLYILDPTEKGINTTSTNDTSNNADFLHPEDNQKYINNSLSHILGYVGKLSPQELDTYYKKGYFPSDSIGKTGIEKNYEIYLRGTYGEKKIEVNAQGKEQQNLAEKEPIAGSNLILTIDANIQNKLEELVNQKLQEINKDRASAIVLDPRSGEILALVSYPGFDNNDFSGGITKDNYNKYLNDSDEPLFNRAISGNFPSGSVIKPVMALAALQEKIINPNTSFLSTGGLRVAEWFFPDWQVGGHGMTNVQKSLALSVNTFYYYIGGGYGNFVGLGVDKINEYLKYFGFGKMLGIDLPAESSGFLPTPQWKQRVKKEPWYIGDTYNYSIGQGDFLTTPLQIASMTATIANGGTLYVPHTLKQIVNLETGRVTDIKSEVLNQNFIDPANINTVRLGMKDCVSYGSCHRLSTLPFTSAGKTGTAQWSKTKDTHAWFTSFAPFENPEIVVTILIEEGGEGGINAEPIADAFYRWWALYKK</sequence>
<dbReference type="PANTHER" id="PTHR30627:SF2">
    <property type="entry name" value="PEPTIDOGLYCAN D,D-TRANSPEPTIDASE MRDA"/>
    <property type="match status" value="1"/>
</dbReference>
<dbReference type="NCBIfam" id="TIGR03423">
    <property type="entry name" value="pbp2_mrdA"/>
    <property type="match status" value="1"/>
</dbReference>
<evidence type="ECO:0000256" key="8">
    <source>
        <dbReference type="ARBA" id="ARBA00022960"/>
    </source>
</evidence>
<dbReference type="GO" id="GO:0005886">
    <property type="term" value="C:plasma membrane"/>
    <property type="evidence" value="ECO:0007669"/>
    <property type="project" value="TreeGrafter"/>
</dbReference>
<evidence type="ECO:0000256" key="4">
    <source>
        <dbReference type="ARBA" id="ARBA00022519"/>
    </source>
</evidence>
<dbReference type="SUPFAM" id="SSF56601">
    <property type="entry name" value="beta-lactamase/transpeptidase-like"/>
    <property type="match status" value="1"/>
</dbReference>